<name>A0A6V8HEY5_TALPI</name>
<protein>
    <recommendedName>
        <fullName evidence="6">Zn(2)-C6 fungal-type domain-containing protein</fullName>
    </recommendedName>
</protein>
<dbReference type="Proteomes" id="UP000053095">
    <property type="component" value="Unassembled WGS sequence"/>
</dbReference>
<dbReference type="GO" id="GO:0000976">
    <property type="term" value="F:transcription cis-regulatory region binding"/>
    <property type="evidence" value="ECO:0007669"/>
    <property type="project" value="TreeGrafter"/>
</dbReference>
<gene>
    <name evidence="7" type="ORF">TCE0_034r12104</name>
</gene>
<keyword evidence="5" id="KW-0539">Nucleus</keyword>
<dbReference type="Gene3D" id="4.10.240.10">
    <property type="entry name" value="Zn(2)-C6 fungal-type DNA-binding domain"/>
    <property type="match status" value="1"/>
</dbReference>
<dbReference type="InterPro" id="IPR001138">
    <property type="entry name" value="Zn2Cys6_DnaBD"/>
</dbReference>
<evidence type="ECO:0000313" key="8">
    <source>
        <dbReference type="Proteomes" id="UP000053095"/>
    </source>
</evidence>
<keyword evidence="3" id="KW-0238">DNA-binding</keyword>
<dbReference type="SUPFAM" id="SSF57701">
    <property type="entry name" value="Zn2/Cys6 DNA-binding domain"/>
    <property type="match status" value="1"/>
</dbReference>
<evidence type="ECO:0000256" key="2">
    <source>
        <dbReference type="ARBA" id="ARBA00023015"/>
    </source>
</evidence>
<dbReference type="CDD" id="cd00067">
    <property type="entry name" value="GAL4"/>
    <property type="match status" value="1"/>
</dbReference>
<dbReference type="SMART" id="SM00066">
    <property type="entry name" value="GAL4"/>
    <property type="match status" value="1"/>
</dbReference>
<organism evidence="7 8">
    <name type="scientific">Talaromyces pinophilus</name>
    <name type="common">Penicillium pinophilum</name>
    <dbReference type="NCBI Taxonomy" id="128442"/>
    <lineage>
        <taxon>Eukaryota</taxon>
        <taxon>Fungi</taxon>
        <taxon>Dikarya</taxon>
        <taxon>Ascomycota</taxon>
        <taxon>Pezizomycotina</taxon>
        <taxon>Eurotiomycetes</taxon>
        <taxon>Eurotiomycetidae</taxon>
        <taxon>Eurotiales</taxon>
        <taxon>Trichocomaceae</taxon>
        <taxon>Talaromyces</taxon>
        <taxon>Talaromyces sect. Talaromyces</taxon>
    </lineage>
</organism>
<feature type="domain" description="Zn(2)-C6 fungal-type" evidence="6">
    <location>
        <begin position="12"/>
        <end position="43"/>
    </location>
</feature>
<dbReference type="PROSITE" id="PS00463">
    <property type="entry name" value="ZN2_CY6_FUNGAL_1"/>
    <property type="match status" value="1"/>
</dbReference>
<keyword evidence="8" id="KW-1185">Reference proteome</keyword>
<evidence type="ECO:0000256" key="4">
    <source>
        <dbReference type="ARBA" id="ARBA00023163"/>
    </source>
</evidence>
<keyword evidence="2" id="KW-0805">Transcription regulation</keyword>
<comment type="subcellular location">
    <subcellularLocation>
        <location evidence="1">Nucleus</location>
    </subcellularLocation>
</comment>
<dbReference type="PROSITE" id="PS50048">
    <property type="entry name" value="ZN2_CY6_FUNGAL_2"/>
    <property type="match status" value="1"/>
</dbReference>
<accession>A0A6V8HEY5</accession>
<dbReference type="InterPro" id="IPR051089">
    <property type="entry name" value="prtT"/>
</dbReference>
<reference evidence="8" key="1">
    <citation type="journal article" date="2015" name="Genome Announc.">
        <title>Draft genome sequence of Talaromyces cellulolyticus strain Y-94, a source of lignocellulosic biomass-degrading enzymes.</title>
        <authorList>
            <person name="Fujii T."/>
            <person name="Koike H."/>
            <person name="Sawayama S."/>
            <person name="Yano S."/>
            <person name="Inoue H."/>
        </authorList>
    </citation>
    <scope>NUCLEOTIDE SEQUENCE [LARGE SCALE GENOMIC DNA]</scope>
    <source>
        <strain evidence="8">Y-94</strain>
    </source>
</reference>
<evidence type="ECO:0000256" key="5">
    <source>
        <dbReference type="ARBA" id="ARBA00023242"/>
    </source>
</evidence>
<comment type="caution">
    <text evidence="7">The sequence shown here is derived from an EMBL/GenBank/DDBJ whole genome shotgun (WGS) entry which is preliminary data.</text>
</comment>
<dbReference type="AlphaFoldDB" id="A0A6V8HEY5"/>
<sequence>MNPAAPPVKRRACVACTAAKAKCSPQTVDMCQRCARLGKSCIYLEMPQTKRKRKTAPSRVELLEKQVEQLTSQLAVLTRKNGQTLPETFTPVTNNDLGSSHNPDLDSTDIGTLIEAAKEPGHGIHPPTSSVLDGQLSIVERGLISEAEAERLVTTYRLTFVYRFPFVLLAPGDTAARLRHREPFLFLCVVAAAMSSAHPLRKIVTEEIMKHITLRIVAHSERSLELLRGLLVHTAWYSYPAELHHTRLLLLIQFCVSILYDLRLNLKPDMNLDEQRALLGTYWMSYGLSYSLGRPTGMKQDARIDDCVASLASTEHLSDRCIAPFIRLQSFVTTMDEMYASVQASSGSAFVQIMRGTLQRQFDSMRTIVEKDVLSCPPSAENTVRIEMKRAEMRLEELSLREDLWIAEPASAVRTTMLTSMVQRSKELLHMIKNLPLPEIDHLTITTSAHLCAAMGYMPMAVMSLVTNISTGSADSAMEAQVQAIVDMADYPNLVTDLANTLETKLEGMPTADKEADMVGSIFSKMRLLATCYPYQIKAIIGNAPMSQDARQDTSRMALDANEGVMTQAWPSINGDADDMLPIDDLQWDQLIGYFTGAS</sequence>
<evidence type="ECO:0000256" key="1">
    <source>
        <dbReference type="ARBA" id="ARBA00004123"/>
    </source>
</evidence>
<dbReference type="GO" id="GO:0000981">
    <property type="term" value="F:DNA-binding transcription factor activity, RNA polymerase II-specific"/>
    <property type="evidence" value="ECO:0007669"/>
    <property type="project" value="InterPro"/>
</dbReference>
<dbReference type="PANTHER" id="PTHR31845">
    <property type="entry name" value="FINGER DOMAIN PROTEIN, PUTATIVE-RELATED"/>
    <property type="match status" value="1"/>
</dbReference>
<evidence type="ECO:0000256" key="3">
    <source>
        <dbReference type="ARBA" id="ARBA00023125"/>
    </source>
</evidence>
<dbReference type="GO" id="GO:0005634">
    <property type="term" value="C:nucleus"/>
    <property type="evidence" value="ECO:0007669"/>
    <property type="project" value="UniProtKB-SubCell"/>
</dbReference>
<keyword evidence="4" id="KW-0804">Transcription</keyword>
<dbReference type="GO" id="GO:0008270">
    <property type="term" value="F:zinc ion binding"/>
    <property type="evidence" value="ECO:0007669"/>
    <property type="project" value="InterPro"/>
</dbReference>
<dbReference type="InterPro" id="IPR036864">
    <property type="entry name" value="Zn2-C6_fun-type_DNA-bd_sf"/>
</dbReference>
<dbReference type="PANTHER" id="PTHR31845:SF10">
    <property type="entry name" value="ZN(II)2CYS6 TRANSCRIPTION FACTOR (EUROFUNG)"/>
    <property type="match status" value="1"/>
</dbReference>
<evidence type="ECO:0000313" key="7">
    <source>
        <dbReference type="EMBL" id="GAM40057.1"/>
    </source>
</evidence>
<dbReference type="EMBL" id="DF933830">
    <property type="protein sequence ID" value="GAM40057.1"/>
    <property type="molecule type" value="Genomic_DNA"/>
</dbReference>
<proteinExistence type="predicted"/>
<evidence type="ECO:0000259" key="6">
    <source>
        <dbReference type="PROSITE" id="PS50048"/>
    </source>
</evidence>